<evidence type="ECO:0000256" key="2">
    <source>
        <dbReference type="ARBA" id="ARBA00023015"/>
    </source>
</evidence>
<dbReference type="Pfam" id="PF13377">
    <property type="entry name" value="Peripla_BP_3"/>
    <property type="match status" value="1"/>
</dbReference>
<evidence type="ECO:0000256" key="3">
    <source>
        <dbReference type="ARBA" id="ARBA00023125"/>
    </source>
</evidence>
<evidence type="ECO:0000256" key="4">
    <source>
        <dbReference type="ARBA" id="ARBA00023163"/>
    </source>
</evidence>
<evidence type="ECO:0000313" key="6">
    <source>
        <dbReference type="EMBL" id="CUK26211.1"/>
    </source>
</evidence>
<dbReference type="Gene3D" id="1.10.260.40">
    <property type="entry name" value="lambda repressor-like DNA-binding domains"/>
    <property type="match status" value="1"/>
</dbReference>
<dbReference type="PANTHER" id="PTHR30146:SF148">
    <property type="entry name" value="HTH-TYPE TRANSCRIPTIONAL REPRESSOR PURR-RELATED"/>
    <property type="match status" value="1"/>
</dbReference>
<proteinExistence type="predicted"/>
<dbReference type="InterPro" id="IPR046335">
    <property type="entry name" value="LacI/GalR-like_sensor"/>
</dbReference>
<dbReference type="GO" id="GO:0000976">
    <property type="term" value="F:transcription cis-regulatory region binding"/>
    <property type="evidence" value="ECO:0007669"/>
    <property type="project" value="TreeGrafter"/>
</dbReference>
<dbReference type="PANTHER" id="PTHR30146">
    <property type="entry name" value="LACI-RELATED TRANSCRIPTIONAL REPRESSOR"/>
    <property type="match status" value="1"/>
</dbReference>
<dbReference type="RefSeq" id="WP_058315136.1">
    <property type="nucleotide sequence ID" value="NZ_CYTO01000020.1"/>
</dbReference>
<evidence type="ECO:0000313" key="7">
    <source>
        <dbReference type="Proteomes" id="UP000051184"/>
    </source>
</evidence>
<dbReference type="AlphaFoldDB" id="A0A0P1IRH3"/>
<dbReference type="GO" id="GO:0003700">
    <property type="term" value="F:DNA-binding transcription factor activity"/>
    <property type="evidence" value="ECO:0007669"/>
    <property type="project" value="TreeGrafter"/>
</dbReference>
<dbReference type="CDD" id="cd01392">
    <property type="entry name" value="HTH_LacI"/>
    <property type="match status" value="1"/>
</dbReference>
<reference evidence="7" key="1">
    <citation type="submission" date="2015-09" db="EMBL/GenBank/DDBJ databases">
        <authorList>
            <person name="Rodrigo-Torres Lidia"/>
            <person name="Arahal R.David."/>
        </authorList>
    </citation>
    <scope>NUCLEOTIDE SEQUENCE [LARGE SCALE GENOMIC DNA]</scope>
    <source>
        <strain evidence="7">CECT 5114</strain>
    </source>
</reference>
<dbReference type="OrthoDB" id="8433438at2"/>
<keyword evidence="4" id="KW-0804">Transcription</keyword>
<dbReference type="SMART" id="SM00354">
    <property type="entry name" value="HTH_LACI"/>
    <property type="match status" value="1"/>
</dbReference>
<dbReference type="SUPFAM" id="SSF47413">
    <property type="entry name" value="lambda repressor-like DNA-binding domains"/>
    <property type="match status" value="1"/>
</dbReference>
<dbReference type="STRING" id="1715691.TA5113_02007"/>
<dbReference type="SUPFAM" id="SSF53822">
    <property type="entry name" value="Periplasmic binding protein-like I"/>
    <property type="match status" value="1"/>
</dbReference>
<protein>
    <submittedName>
        <fullName evidence="6">HTH-type transcriptional repressor CytR</fullName>
    </submittedName>
</protein>
<feature type="domain" description="HTH lacI-type" evidence="5">
    <location>
        <begin position="12"/>
        <end position="62"/>
    </location>
</feature>
<name>A0A0P1IRH3_9RHOB</name>
<evidence type="ECO:0000256" key="1">
    <source>
        <dbReference type="ARBA" id="ARBA00022491"/>
    </source>
</evidence>
<keyword evidence="2" id="KW-0805">Transcription regulation</keyword>
<gene>
    <name evidence="6" type="primary">cytR_2</name>
    <name evidence="6" type="ORF">TA5114_02018</name>
</gene>
<dbReference type="InterPro" id="IPR000843">
    <property type="entry name" value="HTH_LacI"/>
</dbReference>
<sequence length="339" mass="36700">MNTKPKKLSSVDIARLSGVSQATVSRVLSGSDGVKAATKEKVMQVVKAHGYRPNAFAQAMRTNQSAAVGVAVSRVTNPIVPEILEALTRSFTAKGRRVVVWNTDENGQDGLISAIRSGLVDGLVFTAANQQSEAAKAAHEADMPLVSINRSFDELDCDQVVSTNHQGAFDLADYLVKCGRKKVAFVNGPKDRTTLADREQGFREGLRAAGITPDPDLFFSRPFKDNAFRQLGMDIFGADNPPDAIACGNDLIAIQIMNGLKAAGCRVPEDIWVVGFDGIEMAGWDIISLTTVQQPIELMANNAATFLLDRIEGKRTETETIQYRTELKVRETTGFTPAP</sequence>
<keyword evidence="3" id="KW-0238">DNA-binding</keyword>
<keyword evidence="7" id="KW-1185">Reference proteome</keyword>
<evidence type="ECO:0000259" key="5">
    <source>
        <dbReference type="PROSITE" id="PS50932"/>
    </source>
</evidence>
<dbReference type="InterPro" id="IPR028082">
    <property type="entry name" value="Peripla_BP_I"/>
</dbReference>
<keyword evidence="1" id="KW-0678">Repressor</keyword>
<accession>A0A0P1IRH3</accession>
<dbReference type="CDD" id="cd06278">
    <property type="entry name" value="PBP1_LacI-like"/>
    <property type="match status" value="1"/>
</dbReference>
<dbReference type="InterPro" id="IPR010982">
    <property type="entry name" value="Lambda_DNA-bd_dom_sf"/>
</dbReference>
<dbReference type="Gene3D" id="3.40.50.2300">
    <property type="match status" value="2"/>
</dbReference>
<dbReference type="Pfam" id="PF00356">
    <property type="entry name" value="LacI"/>
    <property type="match status" value="1"/>
</dbReference>
<organism evidence="6 7">
    <name type="scientific">Cognatishimia activa</name>
    <dbReference type="NCBI Taxonomy" id="1715691"/>
    <lineage>
        <taxon>Bacteria</taxon>
        <taxon>Pseudomonadati</taxon>
        <taxon>Pseudomonadota</taxon>
        <taxon>Alphaproteobacteria</taxon>
        <taxon>Rhodobacterales</taxon>
        <taxon>Paracoccaceae</taxon>
        <taxon>Cognatishimia</taxon>
    </lineage>
</organism>
<dbReference type="PROSITE" id="PS50932">
    <property type="entry name" value="HTH_LACI_2"/>
    <property type="match status" value="1"/>
</dbReference>
<dbReference type="Proteomes" id="UP000051184">
    <property type="component" value="Unassembled WGS sequence"/>
</dbReference>
<dbReference type="EMBL" id="CYUE01000020">
    <property type="protein sequence ID" value="CUK26211.1"/>
    <property type="molecule type" value="Genomic_DNA"/>
</dbReference>